<dbReference type="Gene3D" id="2.60.40.10">
    <property type="entry name" value="Immunoglobulins"/>
    <property type="match status" value="1"/>
</dbReference>
<evidence type="ECO:0000313" key="5">
    <source>
        <dbReference type="Proteomes" id="UP000314294"/>
    </source>
</evidence>
<reference evidence="4 5" key="1">
    <citation type="submission" date="2019-03" db="EMBL/GenBank/DDBJ databases">
        <title>First draft genome of Liparis tanakae, snailfish: a comprehensive survey of snailfish specific genes.</title>
        <authorList>
            <person name="Kim W."/>
            <person name="Song I."/>
            <person name="Jeong J.-H."/>
            <person name="Kim D."/>
            <person name="Kim S."/>
            <person name="Ryu S."/>
            <person name="Song J.Y."/>
            <person name="Lee S.K."/>
        </authorList>
    </citation>
    <scope>NUCLEOTIDE SEQUENCE [LARGE SCALE GENOMIC DNA]</scope>
    <source>
        <tissue evidence="4">Muscle</tissue>
    </source>
</reference>
<sequence length="225" mass="23760">MALQIETNAAPAPQAFCCLALVSASSFTFPSSSPAHDSTISASAGGDGGASPSPHAPPHVAPAMNVKIRDVTDRTVDVEWEGSVVLTDILVTYTPSSPGGVQLEIRIPGNSSSCSISGLEAGVEYNINVFAVINNSISVPAGVSASTYLSNPDGLLFKYITETSVEVQWLPFYYSFDGWEISFIPKVERRCVNTLVIHVEEPSKCAEPTGPPRGEAVLTRSIQST</sequence>
<dbReference type="AlphaFoldDB" id="A0A4Z2F8Q7"/>
<gene>
    <name evidence="4" type="primary">TNR_0</name>
    <name evidence="4" type="ORF">EYF80_052578</name>
</gene>
<keyword evidence="5" id="KW-1185">Reference proteome</keyword>
<evidence type="ECO:0000259" key="3">
    <source>
        <dbReference type="PROSITE" id="PS50853"/>
    </source>
</evidence>
<evidence type="ECO:0000256" key="2">
    <source>
        <dbReference type="SAM" id="MobiDB-lite"/>
    </source>
</evidence>
<dbReference type="OrthoDB" id="6130531at2759"/>
<dbReference type="InterPro" id="IPR050991">
    <property type="entry name" value="ECM_Regulatory_Proteins"/>
</dbReference>
<protein>
    <submittedName>
        <fullName evidence="4">Tenascin-R</fullName>
    </submittedName>
</protein>
<dbReference type="SMART" id="SM00060">
    <property type="entry name" value="FN3"/>
    <property type="match status" value="1"/>
</dbReference>
<name>A0A4Z2F8Q7_9TELE</name>
<dbReference type="InterPro" id="IPR003961">
    <property type="entry name" value="FN3_dom"/>
</dbReference>
<proteinExistence type="predicted"/>
<feature type="domain" description="Fibronectin type-III" evidence="3">
    <location>
        <begin position="62"/>
        <end position="153"/>
    </location>
</feature>
<dbReference type="EMBL" id="SRLO01001512">
    <property type="protein sequence ID" value="TNN37260.1"/>
    <property type="molecule type" value="Genomic_DNA"/>
</dbReference>
<comment type="caution">
    <text evidence="4">The sequence shown here is derived from an EMBL/GenBank/DDBJ whole genome shotgun (WGS) entry which is preliminary data.</text>
</comment>
<keyword evidence="1" id="KW-0677">Repeat</keyword>
<dbReference type="Proteomes" id="UP000314294">
    <property type="component" value="Unassembled WGS sequence"/>
</dbReference>
<dbReference type="InterPro" id="IPR036116">
    <property type="entry name" value="FN3_sf"/>
</dbReference>
<organism evidence="4 5">
    <name type="scientific">Liparis tanakae</name>
    <name type="common">Tanaka's snailfish</name>
    <dbReference type="NCBI Taxonomy" id="230148"/>
    <lineage>
        <taxon>Eukaryota</taxon>
        <taxon>Metazoa</taxon>
        <taxon>Chordata</taxon>
        <taxon>Craniata</taxon>
        <taxon>Vertebrata</taxon>
        <taxon>Euteleostomi</taxon>
        <taxon>Actinopterygii</taxon>
        <taxon>Neopterygii</taxon>
        <taxon>Teleostei</taxon>
        <taxon>Neoteleostei</taxon>
        <taxon>Acanthomorphata</taxon>
        <taxon>Eupercaria</taxon>
        <taxon>Perciformes</taxon>
        <taxon>Cottioidei</taxon>
        <taxon>Cottales</taxon>
        <taxon>Liparidae</taxon>
        <taxon>Liparis</taxon>
    </lineage>
</organism>
<evidence type="ECO:0000313" key="4">
    <source>
        <dbReference type="EMBL" id="TNN37260.1"/>
    </source>
</evidence>
<dbReference type="PANTHER" id="PTHR46708">
    <property type="entry name" value="TENASCIN"/>
    <property type="match status" value="1"/>
</dbReference>
<dbReference type="Pfam" id="PF00041">
    <property type="entry name" value="fn3"/>
    <property type="match status" value="1"/>
</dbReference>
<feature type="region of interest" description="Disordered" evidence="2">
    <location>
        <begin position="36"/>
        <end position="61"/>
    </location>
</feature>
<dbReference type="InterPro" id="IPR013783">
    <property type="entry name" value="Ig-like_fold"/>
</dbReference>
<dbReference type="CDD" id="cd00063">
    <property type="entry name" value="FN3"/>
    <property type="match status" value="1"/>
</dbReference>
<dbReference type="SUPFAM" id="SSF49265">
    <property type="entry name" value="Fibronectin type III"/>
    <property type="match status" value="1"/>
</dbReference>
<accession>A0A4Z2F8Q7</accession>
<dbReference type="PROSITE" id="PS50853">
    <property type="entry name" value="FN3"/>
    <property type="match status" value="1"/>
</dbReference>
<evidence type="ECO:0000256" key="1">
    <source>
        <dbReference type="ARBA" id="ARBA00022737"/>
    </source>
</evidence>
<dbReference type="PANTHER" id="PTHR46708:SF2">
    <property type="entry name" value="FIBRONECTIN TYPE-III DOMAIN-CONTAINING PROTEIN"/>
    <property type="match status" value="1"/>
</dbReference>